<name>A0A5S9N0H6_9GAMM</name>
<dbReference type="AlphaFoldDB" id="A0A5S9N0H6"/>
<comment type="subcellular location">
    <subcellularLocation>
        <location evidence="1">Periplasm</location>
    </subcellularLocation>
</comment>
<evidence type="ECO:0000256" key="2">
    <source>
        <dbReference type="ARBA" id="ARBA00008150"/>
    </source>
</evidence>
<protein>
    <submittedName>
        <fullName evidence="8">Sigma factor AlgU regulatory protein MucB</fullName>
    </submittedName>
</protein>
<dbReference type="Pfam" id="PF17188">
    <property type="entry name" value="MucB_RseB_C"/>
    <property type="match status" value="1"/>
</dbReference>
<proteinExistence type="inferred from homology"/>
<comment type="similarity">
    <text evidence="2">Belongs to the RseB family.</text>
</comment>
<dbReference type="PIRSF" id="PIRSF005427">
    <property type="entry name" value="RseB"/>
    <property type="match status" value="1"/>
</dbReference>
<dbReference type="GO" id="GO:0045152">
    <property type="term" value="F:antisigma factor binding"/>
    <property type="evidence" value="ECO:0007669"/>
    <property type="project" value="TreeGrafter"/>
</dbReference>
<dbReference type="CDD" id="cd16327">
    <property type="entry name" value="RseB"/>
    <property type="match status" value="1"/>
</dbReference>
<dbReference type="InterPro" id="IPR033436">
    <property type="entry name" value="MucB/RseB_C"/>
</dbReference>
<accession>A0A5S9N0H6</accession>
<evidence type="ECO:0000256" key="3">
    <source>
        <dbReference type="ARBA" id="ARBA00022729"/>
    </source>
</evidence>
<evidence type="ECO:0000259" key="6">
    <source>
        <dbReference type="Pfam" id="PF03888"/>
    </source>
</evidence>
<evidence type="ECO:0000259" key="7">
    <source>
        <dbReference type="Pfam" id="PF17188"/>
    </source>
</evidence>
<feature type="chain" id="PRO_5024942476" evidence="5">
    <location>
        <begin position="23"/>
        <end position="320"/>
    </location>
</feature>
<evidence type="ECO:0000313" key="8">
    <source>
        <dbReference type="EMBL" id="CAA0083090.1"/>
    </source>
</evidence>
<evidence type="ECO:0000256" key="4">
    <source>
        <dbReference type="ARBA" id="ARBA00022764"/>
    </source>
</evidence>
<dbReference type="EMBL" id="CACSIO010000001">
    <property type="protein sequence ID" value="CAA0083090.1"/>
    <property type="molecule type" value="Genomic_DNA"/>
</dbReference>
<feature type="domain" description="MucB/RseB C-terminal" evidence="7">
    <location>
        <begin position="218"/>
        <end position="317"/>
    </location>
</feature>
<reference evidence="8 9" key="1">
    <citation type="submission" date="2019-11" db="EMBL/GenBank/DDBJ databases">
        <authorList>
            <person name="Holert J."/>
        </authorList>
    </citation>
    <scope>NUCLEOTIDE SEQUENCE [LARGE SCALE GENOMIC DNA]</scope>
    <source>
        <strain evidence="8">SB11_3</strain>
    </source>
</reference>
<dbReference type="InterPro" id="IPR005588">
    <property type="entry name" value="MucB_RseB"/>
</dbReference>
<dbReference type="Pfam" id="PF03888">
    <property type="entry name" value="MucB_RseB"/>
    <property type="match status" value="1"/>
</dbReference>
<keyword evidence="9" id="KW-1185">Reference proteome</keyword>
<dbReference type="Gene3D" id="2.50.20.10">
    <property type="entry name" value="Lipoprotein localisation LolA/LolB/LppX"/>
    <property type="match status" value="1"/>
</dbReference>
<dbReference type="OrthoDB" id="7067274at2"/>
<dbReference type="PANTHER" id="PTHR38782">
    <property type="match status" value="1"/>
</dbReference>
<feature type="domain" description="MucB/RseB N-terminal" evidence="6">
    <location>
        <begin position="25"/>
        <end position="197"/>
    </location>
</feature>
<dbReference type="Proteomes" id="UP000441399">
    <property type="component" value="Unassembled WGS sequence"/>
</dbReference>
<dbReference type="PANTHER" id="PTHR38782:SF1">
    <property type="entry name" value="SIGMA-E FACTOR REGULATORY PROTEIN RSEB"/>
    <property type="match status" value="1"/>
</dbReference>
<dbReference type="Gene3D" id="3.30.200.100">
    <property type="entry name" value="MucB/RseB, C-terminal domain"/>
    <property type="match status" value="1"/>
</dbReference>
<dbReference type="InterPro" id="IPR033434">
    <property type="entry name" value="MucB/RseB_N"/>
</dbReference>
<evidence type="ECO:0000313" key="9">
    <source>
        <dbReference type="Proteomes" id="UP000441399"/>
    </source>
</evidence>
<feature type="signal peptide" evidence="5">
    <location>
        <begin position="1"/>
        <end position="22"/>
    </location>
</feature>
<dbReference type="GO" id="GO:0030288">
    <property type="term" value="C:outer membrane-bounded periplasmic space"/>
    <property type="evidence" value="ECO:0007669"/>
    <property type="project" value="TreeGrafter"/>
</dbReference>
<sequence length="320" mass="36037">MRRLTKALLVIALLPAPLYAQIQDSAQTLIEQMGTRAKSLNYKGYFTFERGSQSTSYFIAHRVDDGEQRQRLFFMDGPEEEVVIDGHGINCLHPGDKAKRASSEDVQSLLALSQPKAGIWEHYEAETVGKARIANRITTKVLLKPKDTYRYPFVFFIDNETGLMLKMLILDQQGYPLERFHYVMIEYNDVSAEDVAPVLESARTITHVKKDTVPEKTTEKLWELRWIPEGFHEESAFMKTDHSQAFDEAHMYTDGLSAFSLYVEPVTNALSQQGTSKQLGSTAAVSHYVSVGDQIFLVTVIGEIPVTTARQIAASVKLKP</sequence>
<evidence type="ECO:0000256" key="5">
    <source>
        <dbReference type="SAM" id="SignalP"/>
    </source>
</evidence>
<keyword evidence="4" id="KW-0574">Periplasm</keyword>
<keyword evidence="3 5" id="KW-0732">Signal</keyword>
<dbReference type="InterPro" id="IPR038484">
    <property type="entry name" value="MucB/RseB_C_sf"/>
</dbReference>
<gene>
    <name evidence="8" type="primary">mucB</name>
    <name evidence="8" type="ORF">OPDIPICF_00492</name>
</gene>
<evidence type="ECO:0000256" key="1">
    <source>
        <dbReference type="ARBA" id="ARBA00004418"/>
    </source>
</evidence>
<organism evidence="8 9">
    <name type="scientific">BD1-7 clade bacterium</name>
    <dbReference type="NCBI Taxonomy" id="2029982"/>
    <lineage>
        <taxon>Bacteria</taxon>
        <taxon>Pseudomonadati</taxon>
        <taxon>Pseudomonadota</taxon>
        <taxon>Gammaproteobacteria</taxon>
        <taxon>Cellvibrionales</taxon>
        <taxon>Spongiibacteraceae</taxon>
        <taxon>BD1-7 clade</taxon>
    </lineage>
</organism>
<dbReference type="GO" id="GO:0032885">
    <property type="term" value="P:regulation of polysaccharide biosynthetic process"/>
    <property type="evidence" value="ECO:0007669"/>
    <property type="project" value="TreeGrafter"/>
</dbReference>